<dbReference type="Gene3D" id="3.90.25.10">
    <property type="entry name" value="UDP-galactose 4-epimerase, domain 1"/>
    <property type="match status" value="1"/>
</dbReference>
<evidence type="ECO:0000256" key="1">
    <source>
        <dbReference type="ARBA" id="ARBA00005725"/>
    </source>
</evidence>
<reference evidence="5" key="1">
    <citation type="journal article" date="2020" name="Stud. Mycol.">
        <title>101 Dothideomycetes genomes: a test case for predicting lifestyles and emergence of pathogens.</title>
        <authorList>
            <person name="Haridas S."/>
            <person name="Albert R."/>
            <person name="Binder M."/>
            <person name="Bloem J."/>
            <person name="Labutti K."/>
            <person name="Salamov A."/>
            <person name="Andreopoulos B."/>
            <person name="Baker S."/>
            <person name="Barry K."/>
            <person name="Bills G."/>
            <person name="Bluhm B."/>
            <person name="Cannon C."/>
            <person name="Castanera R."/>
            <person name="Culley D."/>
            <person name="Daum C."/>
            <person name="Ezra D."/>
            <person name="Gonzalez J."/>
            <person name="Henrissat B."/>
            <person name="Kuo A."/>
            <person name="Liang C."/>
            <person name="Lipzen A."/>
            <person name="Lutzoni F."/>
            <person name="Magnuson J."/>
            <person name="Mondo S."/>
            <person name="Nolan M."/>
            <person name="Ohm R."/>
            <person name="Pangilinan J."/>
            <person name="Park H.-J."/>
            <person name="Ramirez L."/>
            <person name="Alfaro M."/>
            <person name="Sun H."/>
            <person name="Tritt A."/>
            <person name="Yoshinaga Y."/>
            <person name="Zwiers L.-H."/>
            <person name="Turgeon B."/>
            <person name="Goodwin S."/>
            <person name="Spatafora J."/>
            <person name="Crous P."/>
            <person name="Grigoriev I."/>
        </authorList>
    </citation>
    <scope>NUCLEOTIDE SEQUENCE</scope>
    <source>
        <strain evidence="5">CBS 116435</strain>
    </source>
</reference>
<dbReference type="InterPro" id="IPR051609">
    <property type="entry name" value="NmrA/Isoflavone_reductase-like"/>
</dbReference>
<dbReference type="AlphaFoldDB" id="A0A9P4Q604"/>
<keyword evidence="2" id="KW-0521">NADP</keyword>
<dbReference type="PANTHER" id="PTHR47706:SF4">
    <property type="entry name" value="NMRA-LIKE DOMAIN-CONTAINING PROTEIN"/>
    <property type="match status" value="1"/>
</dbReference>
<evidence type="ECO:0000256" key="2">
    <source>
        <dbReference type="ARBA" id="ARBA00022857"/>
    </source>
</evidence>
<dbReference type="PANTHER" id="PTHR47706">
    <property type="entry name" value="NMRA-LIKE FAMILY PROTEIN"/>
    <property type="match status" value="1"/>
</dbReference>
<comment type="similarity">
    <text evidence="1">Belongs to the NmrA-type oxidoreductase family. Isoflavone reductase subfamily.</text>
</comment>
<evidence type="ECO:0000256" key="3">
    <source>
        <dbReference type="ARBA" id="ARBA00023002"/>
    </source>
</evidence>
<dbReference type="OrthoDB" id="10000533at2759"/>
<accession>A0A9P4Q604</accession>
<feature type="domain" description="NmrA-like" evidence="4">
    <location>
        <begin position="30"/>
        <end position="303"/>
    </location>
</feature>
<dbReference type="GO" id="GO:0016491">
    <property type="term" value="F:oxidoreductase activity"/>
    <property type="evidence" value="ECO:0007669"/>
    <property type="project" value="UniProtKB-KW"/>
</dbReference>
<gene>
    <name evidence="5" type="ORF">K431DRAFT_287390</name>
</gene>
<dbReference type="Pfam" id="PF05368">
    <property type="entry name" value="NmrA"/>
    <property type="match status" value="1"/>
</dbReference>
<dbReference type="Gene3D" id="3.40.50.720">
    <property type="entry name" value="NAD(P)-binding Rossmann-like Domain"/>
    <property type="match status" value="1"/>
</dbReference>
<dbReference type="SUPFAM" id="SSF51735">
    <property type="entry name" value="NAD(P)-binding Rossmann-fold domains"/>
    <property type="match status" value="1"/>
</dbReference>
<dbReference type="EMBL" id="MU003820">
    <property type="protein sequence ID" value="KAF2718789.1"/>
    <property type="molecule type" value="Genomic_DNA"/>
</dbReference>
<proteinExistence type="inferred from homology"/>
<organism evidence="5 6">
    <name type="scientific">Polychaeton citri CBS 116435</name>
    <dbReference type="NCBI Taxonomy" id="1314669"/>
    <lineage>
        <taxon>Eukaryota</taxon>
        <taxon>Fungi</taxon>
        <taxon>Dikarya</taxon>
        <taxon>Ascomycota</taxon>
        <taxon>Pezizomycotina</taxon>
        <taxon>Dothideomycetes</taxon>
        <taxon>Dothideomycetidae</taxon>
        <taxon>Capnodiales</taxon>
        <taxon>Capnodiaceae</taxon>
        <taxon>Polychaeton</taxon>
    </lineage>
</organism>
<dbReference type="Proteomes" id="UP000799441">
    <property type="component" value="Unassembled WGS sequence"/>
</dbReference>
<keyword evidence="6" id="KW-1185">Reference proteome</keyword>
<comment type="caution">
    <text evidence="5">The sequence shown here is derived from an EMBL/GenBank/DDBJ whole genome shotgun (WGS) entry which is preliminary data.</text>
</comment>
<evidence type="ECO:0000313" key="6">
    <source>
        <dbReference type="Proteomes" id="UP000799441"/>
    </source>
</evidence>
<name>A0A9P4Q604_9PEZI</name>
<evidence type="ECO:0000313" key="5">
    <source>
        <dbReference type="EMBL" id="KAF2718789.1"/>
    </source>
</evidence>
<dbReference type="InterPro" id="IPR008030">
    <property type="entry name" value="NmrA-like"/>
</dbReference>
<sequence length="327" mass="36359">MKTVAFAGVTTGFGLTVLREFFISGADKKYKLILLSRSAQPEWSAKGADVRPVNYNNHAQLVESLRGVHTILSFIGGSTDGIRDSQKAIIVAAKEAGVTRFAPSEFAGSSYDGIDLYKPKSELFDFVKSSGLEYTRFSCGLFTNILATGTTKPVTSRGEAEGCKSGEEEALAGLRPWNYVVNMKAGTADLPSDGNAKMAMTDMRDVARFTIAALDLETWPEELGMRGDVTTFREIVSVLEKVQGRKFLIRENSVEEMEKMIEADPTTTFYNQTRINLSQDWGLVPDNLNKLFPDIKPITMEEFVECWWTDVDLPEPSWQQDTIFAIR</sequence>
<protein>
    <submittedName>
        <fullName evidence="5">NAD(P)-binding protein</fullName>
    </submittedName>
</protein>
<keyword evidence="3" id="KW-0560">Oxidoreductase</keyword>
<evidence type="ECO:0000259" key="4">
    <source>
        <dbReference type="Pfam" id="PF05368"/>
    </source>
</evidence>
<dbReference type="InterPro" id="IPR036291">
    <property type="entry name" value="NAD(P)-bd_dom_sf"/>
</dbReference>